<dbReference type="InterPro" id="IPR036388">
    <property type="entry name" value="WH-like_DNA-bd_sf"/>
</dbReference>
<keyword evidence="8" id="KW-1185">Reference proteome</keyword>
<reference evidence="7 9" key="2">
    <citation type="submission" date="2018-06" db="EMBL/GenBank/DDBJ databases">
        <authorList>
            <consortium name="Pathogen Informatics"/>
            <person name="Doyle S."/>
        </authorList>
    </citation>
    <scope>NUCLEOTIDE SEQUENCE [LARGE SCALE GENOMIC DNA]</scope>
    <source>
        <strain evidence="7 9">NCTC10293</strain>
    </source>
</reference>
<sequence length="307" mass="34878">MTLSEHINAKNLELFLQVYEQGSFSAVARRQNVSPSLISRTVYQLEEAVGQALFYRSTRSISPTESGQLFARYAQETLHTLKEMQTQMQSLKGEVGGVVRINSAVIFAQKHIAPYLAALNERYPKLQIELVQTDSLADPQQFDLTFRIGPLNDNNLRTKIIGEHRTYCVCSPAYADRYGKPANLAELARHQCLFYKGTNGIVHWFAKQQDDWQQLNLPVKLTANNAETLLQSARDGLGIALLPNWMIYQDIQTGSLVPLLSGHTLNERIDRQYILAVYPNHRHTPTNVRAVLDFLSEIYGHTAYWEI</sequence>
<dbReference type="InterPro" id="IPR036390">
    <property type="entry name" value="WH_DNA-bd_sf"/>
</dbReference>
<dbReference type="Proteomes" id="UP000190435">
    <property type="component" value="Unassembled WGS sequence"/>
</dbReference>
<dbReference type="Pfam" id="PF03466">
    <property type="entry name" value="LysR_substrate"/>
    <property type="match status" value="1"/>
</dbReference>
<dbReference type="SUPFAM" id="SSF46785">
    <property type="entry name" value="Winged helix' DNA-binding domain"/>
    <property type="match status" value="1"/>
</dbReference>
<evidence type="ECO:0000313" key="7">
    <source>
        <dbReference type="EMBL" id="STZ10452.1"/>
    </source>
</evidence>
<keyword evidence="3" id="KW-0238">DNA-binding</keyword>
<dbReference type="Gene3D" id="1.10.10.10">
    <property type="entry name" value="Winged helix-like DNA-binding domain superfamily/Winged helix DNA-binding domain"/>
    <property type="match status" value="1"/>
</dbReference>
<dbReference type="InterPro" id="IPR000847">
    <property type="entry name" value="LysR_HTH_N"/>
</dbReference>
<evidence type="ECO:0000259" key="5">
    <source>
        <dbReference type="PROSITE" id="PS50931"/>
    </source>
</evidence>
<dbReference type="EMBL" id="MUXU01000005">
    <property type="protein sequence ID" value="OOR93220.1"/>
    <property type="molecule type" value="Genomic_DNA"/>
</dbReference>
<evidence type="ECO:0000256" key="3">
    <source>
        <dbReference type="ARBA" id="ARBA00023125"/>
    </source>
</evidence>
<comment type="similarity">
    <text evidence="1">Belongs to the LysR transcriptional regulatory family.</text>
</comment>
<evidence type="ECO:0000313" key="9">
    <source>
        <dbReference type="Proteomes" id="UP000255279"/>
    </source>
</evidence>
<dbReference type="AlphaFoldDB" id="A0A1T0AC08"/>
<reference evidence="6 8" key="1">
    <citation type="submission" date="2017-02" db="EMBL/GenBank/DDBJ databases">
        <title>Draft genome sequence of Moraxella caviae CCUG 355 type strain.</title>
        <authorList>
            <person name="Engstrom-Jakobsson H."/>
            <person name="Salva-Serra F."/>
            <person name="Thorell K."/>
            <person name="Gonzales-Siles L."/>
            <person name="Karlsson R."/>
            <person name="Boulund F."/>
            <person name="Engstrand L."/>
            <person name="Moore E."/>
        </authorList>
    </citation>
    <scope>NUCLEOTIDE SEQUENCE [LARGE SCALE GENOMIC DNA]</scope>
    <source>
        <strain evidence="6 8">CCUG 355</strain>
    </source>
</reference>
<proteinExistence type="inferred from homology"/>
<dbReference type="Proteomes" id="UP000255279">
    <property type="component" value="Unassembled WGS sequence"/>
</dbReference>
<dbReference type="STRING" id="34060.B0181_00625"/>
<feature type="domain" description="HTH lysR-type" evidence="5">
    <location>
        <begin position="7"/>
        <end position="64"/>
    </location>
</feature>
<dbReference type="PANTHER" id="PTHR30537:SF66">
    <property type="entry name" value="IRON-REGULATED VIRULENCE REGULATORY PROTEIN IRGB"/>
    <property type="match status" value="1"/>
</dbReference>
<dbReference type="InterPro" id="IPR005119">
    <property type="entry name" value="LysR_subst-bd"/>
</dbReference>
<keyword evidence="4" id="KW-0804">Transcription</keyword>
<name>A0A1T0AC08_9GAMM</name>
<dbReference type="SUPFAM" id="SSF53850">
    <property type="entry name" value="Periplasmic binding protein-like II"/>
    <property type="match status" value="1"/>
</dbReference>
<dbReference type="Gene3D" id="3.40.190.290">
    <property type="match status" value="1"/>
</dbReference>
<evidence type="ECO:0000256" key="4">
    <source>
        <dbReference type="ARBA" id="ARBA00023163"/>
    </source>
</evidence>
<gene>
    <name evidence="7" type="primary">dmlR_2</name>
    <name evidence="6" type="ORF">B0181_00625</name>
    <name evidence="7" type="ORF">NCTC10293_00787</name>
</gene>
<dbReference type="PANTHER" id="PTHR30537">
    <property type="entry name" value="HTH-TYPE TRANSCRIPTIONAL REGULATOR"/>
    <property type="match status" value="1"/>
</dbReference>
<evidence type="ECO:0000313" key="6">
    <source>
        <dbReference type="EMBL" id="OOR93220.1"/>
    </source>
</evidence>
<dbReference type="InterPro" id="IPR058163">
    <property type="entry name" value="LysR-type_TF_proteobact-type"/>
</dbReference>
<dbReference type="EMBL" id="UGQE01000001">
    <property type="protein sequence ID" value="STZ10452.1"/>
    <property type="molecule type" value="Genomic_DNA"/>
</dbReference>
<organism evidence="6 8">
    <name type="scientific">Moraxella caviae</name>
    <dbReference type="NCBI Taxonomy" id="34060"/>
    <lineage>
        <taxon>Bacteria</taxon>
        <taxon>Pseudomonadati</taxon>
        <taxon>Pseudomonadota</taxon>
        <taxon>Gammaproteobacteria</taxon>
        <taxon>Moraxellales</taxon>
        <taxon>Moraxellaceae</taxon>
        <taxon>Moraxella</taxon>
    </lineage>
</organism>
<evidence type="ECO:0000256" key="2">
    <source>
        <dbReference type="ARBA" id="ARBA00023015"/>
    </source>
</evidence>
<protein>
    <submittedName>
        <fullName evidence="7">D-malate degradation protein R</fullName>
    </submittedName>
</protein>
<dbReference type="GO" id="GO:0003700">
    <property type="term" value="F:DNA-binding transcription factor activity"/>
    <property type="evidence" value="ECO:0007669"/>
    <property type="project" value="InterPro"/>
</dbReference>
<dbReference type="Pfam" id="PF00126">
    <property type="entry name" value="HTH_1"/>
    <property type="match status" value="1"/>
</dbReference>
<keyword evidence="2" id="KW-0805">Transcription regulation</keyword>
<accession>A0A1T0AC08</accession>
<dbReference type="GO" id="GO:0043565">
    <property type="term" value="F:sequence-specific DNA binding"/>
    <property type="evidence" value="ECO:0007669"/>
    <property type="project" value="TreeGrafter"/>
</dbReference>
<evidence type="ECO:0000313" key="8">
    <source>
        <dbReference type="Proteomes" id="UP000190435"/>
    </source>
</evidence>
<dbReference type="PROSITE" id="PS50931">
    <property type="entry name" value="HTH_LYSR"/>
    <property type="match status" value="1"/>
</dbReference>
<dbReference type="CDD" id="cd08422">
    <property type="entry name" value="PBP2_CrgA_like"/>
    <property type="match status" value="1"/>
</dbReference>
<dbReference type="FunFam" id="1.10.10.10:FF:000001">
    <property type="entry name" value="LysR family transcriptional regulator"/>
    <property type="match status" value="1"/>
</dbReference>
<dbReference type="GO" id="GO:0006351">
    <property type="term" value="P:DNA-templated transcription"/>
    <property type="evidence" value="ECO:0007669"/>
    <property type="project" value="TreeGrafter"/>
</dbReference>
<evidence type="ECO:0000256" key="1">
    <source>
        <dbReference type="ARBA" id="ARBA00009437"/>
    </source>
</evidence>